<keyword evidence="3 7" id="KW-0479">Metal-binding</keyword>
<evidence type="ECO:0000313" key="10">
    <source>
        <dbReference type="Proteomes" id="UP000326354"/>
    </source>
</evidence>
<dbReference type="KEGG" id="uam:UABAM_03537"/>
<dbReference type="GO" id="GO:0016705">
    <property type="term" value="F:oxidoreductase activity, acting on paired donors, with incorporation or reduction of molecular oxygen"/>
    <property type="evidence" value="ECO:0007669"/>
    <property type="project" value="InterPro"/>
</dbReference>
<dbReference type="AlphaFoldDB" id="A0A5S9F548"/>
<name>A0A5S9F548_UABAM</name>
<reference evidence="9 10" key="1">
    <citation type="submission" date="2019-08" db="EMBL/GenBank/DDBJ databases">
        <title>Complete genome sequence of Candidatus Uab amorphum.</title>
        <authorList>
            <person name="Shiratori T."/>
            <person name="Suzuki S."/>
            <person name="Kakizawa Y."/>
            <person name="Ishida K."/>
        </authorList>
    </citation>
    <scope>NUCLEOTIDE SEQUENCE [LARGE SCALE GENOMIC DNA]</scope>
    <source>
        <strain evidence="9 10">SRT547</strain>
    </source>
</reference>
<keyword evidence="10" id="KW-1185">Reference proteome</keyword>
<dbReference type="Gene3D" id="1.10.630.10">
    <property type="entry name" value="Cytochrome P450"/>
    <property type="match status" value="1"/>
</dbReference>
<dbReference type="GO" id="GO:0005506">
    <property type="term" value="F:iron ion binding"/>
    <property type="evidence" value="ECO:0007669"/>
    <property type="project" value="InterPro"/>
</dbReference>
<protein>
    <submittedName>
        <fullName evidence="9">Cytochrome P450</fullName>
    </submittedName>
</protein>
<proteinExistence type="inferred from homology"/>
<dbReference type="RefSeq" id="WP_173013385.1">
    <property type="nucleotide sequence ID" value="NZ_AP019860.1"/>
</dbReference>
<accession>A0A5S9F548</accession>
<dbReference type="GO" id="GO:0004497">
    <property type="term" value="F:monooxygenase activity"/>
    <property type="evidence" value="ECO:0007669"/>
    <property type="project" value="UniProtKB-KW"/>
</dbReference>
<keyword evidence="2 7" id="KW-0349">Heme</keyword>
<dbReference type="PRINTS" id="PR00385">
    <property type="entry name" value="P450"/>
</dbReference>
<evidence type="ECO:0000256" key="8">
    <source>
        <dbReference type="RuleBase" id="RU000461"/>
    </source>
</evidence>
<organism evidence="9 10">
    <name type="scientific">Uabimicrobium amorphum</name>
    <dbReference type="NCBI Taxonomy" id="2596890"/>
    <lineage>
        <taxon>Bacteria</taxon>
        <taxon>Pseudomonadati</taxon>
        <taxon>Planctomycetota</taxon>
        <taxon>Candidatus Uabimicrobiia</taxon>
        <taxon>Candidatus Uabimicrobiales</taxon>
        <taxon>Candidatus Uabimicrobiaceae</taxon>
        <taxon>Candidatus Uabimicrobium</taxon>
    </lineage>
</organism>
<dbReference type="PROSITE" id="PS00086">
    <property type="entry name" value="CYTOCHROME_P450"/>
    <property type="match status" value="1"/>
</dbReference>
<dbReference type="PRINTS" id="PR00463">
    <property type="entry name" value="EP450I"/>
</dbReference>
<keyword evidence="4 8" id="KW-0560">Oxidoreductase</keyword>
<dbReference type="InterPro" id="IPR050196">
    <property type="entry name" value="Cytochrome_P450_Monoox"/>
</dbReference>
<dbReference type="InterPro" id="IPR017972">
    <property type="entry name" value="Cyt_P450_CS"/>
</dbReference>
<evidence type="ECO:0000256" key="4">
    <source>
        <dbReference type="ARBA" id="ARBA00023002"/>
    </source>
</evidence>
<dbReference type="InterPro" id="IPR036396">
    <property type="entry name" value="Cyt_P450_sf"/>
</dbReference>
<comment type="cofactor">
    <cofactor evidence="7">
        <name>heme</name>
        <dbReference type="ChEBI" id="CHEBI:30413"/>
    </cofactor>
</comment>
<dbReference type="CDD" id="cd11053">
    <property type="entry name" value="CYP110-like"/>
    <property type="match status" value="1"/>
</dbReference>
<dbReference type="InterPro" id="IPR002401">
    <property type="entry name" value="Cyt_P450_E_grp-I"/>
</dbReference>
<keyword evidence="6 8" id="KW-0503">Monooxygenase</keyword>
<dbReference type="Pfam" id="PF00067">
    <property type="entry name" value="p450"/>
    <property type="match status" value="1"/>
</dbReference>
<gene>
    <name evidence="9" type="ORF">UABAM_03537</name>
</gene>
<dbReference type="InterPro" id="IPR001128">
    <property type="entry name" value="Cyt_P450"/>
</dbReference>
<evidence type="ECO:0000256" key="2">
    <source>
        <dbReference type="ARBA" id="ARBA00022617"/>
    </source>
</evidence>
<evidence type="ECO:0000256" key="6">
    <source>
        <dbReference type="ARBA" id="ARBA00023033"/>
    </source>
</evidence>
<comment type="similarity">
    <text evidence="1 8">Belongs to the cytochrome P450 family.</text>
</comment>
<feature type="binding site" description="axial binding residue" evidence="7">
    <location>
        <position position="390"/>
    </location>
    <ligand>
        <name>heme</name>
        <dbReference type="ChEBI" id="CHEBI:30413"/>
    </ligand>
    <ligandPart>
        <name>Fe</name>
        <dbReference type="ChEBI" id="CHEBI:18248"/>
    </ligandPart>
</feature>
<dbReference type="GO" id="GO:0020037">
    <property type="term" value="F:heme binding"/>
    <property type="evidence" value="ECO:0007669"/>
    <property type="project" value="InterPro"/>
</dbReference>
<evidence type="ECO:0000256" key="1">
    <source>
        <dbReference type="ARBA" id="ARBA00010617"/>
    </source>
</evidence>
<dbReference type="PANTHER" id="PTHR24291:SF50">
    <property type="entry name" value="BIFUNCTIONAL ALBAFLAVENONE MONOOXYGENASE_TERPENE SYNTHASE"/>
    <property type="match status" value="1"/>
</dbReference>
<dbReference type="Proteomes" id="UP000326354">
    <property type="component" value="Chromosome"/>
</dbReference>
<dbReference type="SUPFAM" id="SSF48264">
    <property type="entry name" value="Cytochrome P450"/>
    <property type="match status" value="1"/>
</dbReference>
<dbReference type="EMBL" id="AP019860">
    <property type="protein sequence ID" value="BBM85174.1"/>
    <property type="molecule type" value="Genomic_DNA"/>
</dbReference>
<dbReference type="PANTHER" id="PTHR24291">
    <property type="entry name" value="CYTOCHROME P450 FAMILY 4"/>
    <property type="match status" value="1"/>
</dbReference>
<keyword evidence="5 7" id="KW-0408">Iron</keyword>
<evidence type="ECO:0000256" key="5">
    <source>
        <dbReference type="ARBA" id="ARBA00023004"/>
    </source>
</evidence>
<evidence type="ECO:0000256" key="7">
    <source>
        <dbReference type="PIRSR" id="PIRSR602401-1"/>
    </source>
</evidence>
<sequence length="441" mass="51395">MSKKYDYPKGPRMPSFVQTFHWFFRVYPFLTRCAERFSSPIRLKFLGFGKVVMFSDPQSIREIFLGDTNVLFAGEGNSLLEPFLGKNSLLILDQERHLRERRLLLPPFHGERMRHYGQFMQDISEKIMDKWPVGKPFAVDNYLQEISLEVILRVVFGIEDQQKFVTYKKAILALLRHMDGFGALVLFLPVLQKDLGRFSRWGRFQNDMRKFNDLIYEELKGHSTESGEDILSLLINATYEDGSKMQPPEIRDQLLTALLAGHETTATALAWALYWLDKTPRVYQKLCEELDSVDEWDAKTLSRLPYLDAVCKETLRLNPVIPIVARRLQQDYTVNGYHLSKGTLVAPCIFLTHHREDLYPNPQEFRPERFIERKYSPYEFLPFGGGVRKCIGAAFATYEMKLVLATILRRFSIKLKNTKLKMKRRSVVITPGKLQLVVHER</sequence>
<evidence type="ECO:0000313" key="9">
    <source>
        <dbReference type="EMBL" id="BBM85174.1"/>
    </source>
</evidence>
<evidence type="ECO:0000256" key="3">
    <source>
        <dbReference type="ARBA" id="ARBA00022723"/>
    </source>
</evidence>